<proteinExistence type="predicted"/>
<dbReference type="Proteomes" id="UP000298663">
    <property type="component" value="Unassembled WGS sequence"/>
</dbReference>
<evidence type="ECO:0000313" key="2">
    <source>
        <dbReference type="EMBL" id="TMS34236.1"/>
    </source>
</evidence>
<dbReference type="AlphaFoldDB" id="A0A4U8UMU5"/>
<dbReference type="EMBL" id="AZBU02000001">
    <property type="protein sequence ID" value="TMS34236.1"/>
    <property type="molecule type" value="Genomic_DNA"/>
</dbReference>
<organism evidence="2 3">
    <name type="scientific">Steinernema carpocapsae</name>
    <name type="common">Entomopathogenic nematode</name>
    <dbReference type="NCBI Taxonomy" id="34508"/>
    <lineage>
        <taxon>Eukaryota</taxon>
        <taxon>Metazoa</taxon>
        <taxon>Ecdysozoa</taxon>
        <taxon>Nematoda</taxon>
        <taxon>Chromadorea</taxon>
        <taxon>Rhabditida</taxon>
        <taxon>Tylenchina</taxon>
        <taxon>Panagrolaimomorpha</taxon>
        <taxon>Strongyloidoidea</taxon>
        <taxon>Steinernematidae</taxon>
        <taxon>Steinernema</taxon>
    </lineage>
</organism>
<evidence type="ECO:0000256" key="1">
    <source>
        <dbReference type="SAM" id="MobiDB-lite"/>
    </source>
</evidence>
<gene>
    <name evidence="2" type="ORF">L596_001869</name>
</gene>
<reference evidence="2 3" key="2">
    <citation type="journal article" date="2019" name="G3 (Bethesda)">
        <title>Hybrid Assembly of the Genome of the Entomopathogenic Nematode Steinernema carpocapsae Identifies the X-Chromosome.</title>
        <authorList>
            <person name="Serra L."/>
            <person name="Macchietto M."/>
            <person name="Macias-Munoz A."/>
            <person name="McGill C.J."/>
            <person name="Rodriguez I.M."/>
            <person name="Rodriguez B."/>
            <person name="Murad R."/>
            <person name="Mortazavi A."/>
        </authorList>
    </citation>
    <scope>NUCLEOTIDE SEQUENCE [LARGE SCALE GENOMIC DNA]</scope>
    <source>
        <strain evidence="2 3">ALL</strain>
    </source>
</reference>
<feature type="compositionally biased region" description="Polar residues" evidence="1">
    <location>
        <begin position="105"/>
        <end position="121"/>
    </location>
</feature>
<comment type="caution">
    <text evidence="2">The sequence shown here is derived from an EMBL/GenBank/DDBJ whole genome shotgun (WGS) entry which is preliminary data.</text>
</comment>
<evidence type="ECO:0000313" key="3">
    <source>
        <dbReference type="Proteomes" id="UP000298663"/>
    </source>
</evidence>
<feature type="region of interest" description="Disordered" evidence="1">
    <location>
        <begin position="99"/>
        <end position="121"/>
    </location>
</feature>
<sequence length="121" mass="13967">MPSLKPEICSNHPVFRYHLRPPQKRSFSVTAKFPLSKLTAWKHNGLTHKHSNRKISCERHAAEAPIEADRIGDKWRFMCTYASSPMIEHRRLLCSKGNKKRGENLDSSIPQKNKNCCNPSR</sequence>
<name>A0A4U8UMU5_STECR</name>
<reference evidence="2 3" key="1">
    <citation type="journal article" date="2015" name="Genome Biol.">
        <title>Comparative genomics of Steinernema reveals deeply conserved gene regulatory networks.</title>
        <authorList>
            <person name="Dillman A.R."/>
            <person name="Macchietto M."/>
            <person name="Porter C.F."/>
            <person name="Rogers A."/>
            <person name="Williams B."/>
            <person name="Antoshechkin I."/>
            <person name="Lee M.M."/>
            <person name="Goodwin Z."/>
            <person name="Lu X."/>
            <person name="Lewis E.E."/>
            <person name="Goodrich-Blair H."/>
            <person name="Stock S.P."/>
            <person name="Adams B.J."/>
            <person name="Sternberg P.W."/>
            <person name="Mortazavi A."/>
        </authorList>
    </citation>
    <scope>NUCLEOTIDE SEQUENCE [LARGE SCALE GENOMIC DNA]</scope>
    <source>
        <strain evidence="2 3">ALL</strain>
    </source>
</reference>
<protein>
    <submittedName>
        <fullName evidence="2">Uncharacterized protein</fullName>
    </submittedName>
</protein>
<accession>A0A4U8UMU5</accession>
<keyword evidence="3" id="KW-1185">Reference proteome</keyword>